<dbReference type="InterPro" id="IPR016568">
    <property type="entry name" value="Sulphur_oxidation_SoxY"/>
</dbReference>
<gene>
    <name evidence="2" type="ORF">SULYE_0722</name>
</gene>
<dbReference type="NCBIfam" id="TIGR04488">
    <property type="entry name" value="SoxY_true_GGCGG"/>
    <property type="match status" value="1"/>
</dbReference>
<dbReference type="EMBL" id="ABZS01000054">
    <property type="protein sequence ID" value="EEP60779.1"/>
    <property type="molecule type" value="Genomic_DNA"/>
</dbReference>
<feature type="domain" description="Ig-like SoxY" evidence="1">
    <location>
        <begin position="47"/>
        <end position="152"/>
    </location>
</feature>
<dbReference type="AlphaFoldDB" id="C4FJH5"/>
<evidence type="ECO:0000313" key="3">
    <source>
        <dbReference type="Proteomes" id="UP000005540"/>
    </source>
</evidence>
<dbReference type="Proteomes" id="UP000005540">
    <property type="component" value="Unassembled WGS sequence"/>
</dbReference>
<dbReference type="Gene3D" id="2.60.40.2470">
    <property type="entry name" value="SoxY domain"/>
    <property type="match status" value="1"/>
</dbReference>
<dbReference type="InterPro" id="IPR038162">
    <property type="entry name" value="SoxY_sf"/>
</dbReference>
<dbReference type="InterPro" id="IPR032711">
    <property type="entry name" value="SoxY"/>
</dbReference>
<proteinExistence type="predicted"/>
<reference evidence="2 3" key="1">
    <citation type="submission" date="2009-04" db="EMBL/GenBank/DDBJ databases">
        <authorList>
            <person name="Reysenbach A.-L."/>
            <person name="Heidelberg J.F."/>
            <person name="Nelson W.C."/>
        </authorList>
    </citation>
    <scope>NUCLEOTIDE SEQUENCE [LARGE SCALE GENOMIC DNA]</scope>
    <source>
        <strain evidence="2 3">SS-5</strain>
    </source>
</reference>
<dbReference type="InterPro" id="IPR006311">
    <property type="entry name" value="TAT_signal"/>
</dbReference>
<evidence type="ECO:0000259" key="1">
    <source>
        <dbReference type="Pfam" id="PF13501"/>
    </source>
</evidence>
<keyword evidence="3" id="KW-1185">Reference proteome</keyword>
<name>C4FJH5_9AQUI</name>
<dbReference type="OrthoDB" id="9798154at2"/>
<dbReference type="PIRSF" id="PIRSF010312">
    <property type="entry name" value="Sulphur_oxidation_SoxY"/>
    <property type="match status" value="1"/>
</dbReference>
<protein>
    <submittedName>
        <fullName evidence="2">Sulfur oxidation protein SoxY</fullName>
    </submittedName>
</protein>
<dbReference type="RefSeq" id="WP_007546491.1">
    <property type="nucleotide sequence ID" value="NZ_ABZS01000054.1"/>
</dbReference>
<comment type="caution">
    <text evidence="2">The sequence shown here is derived from an EMBL/GenBank/DDBJ whole genome shotgun (WGS) entry which is preliminary data.</text>
</comment>
<dbReference type="PROSITE" id="PS51318">
    <property type="entry name" value="TAT"/>
    <property type="match status" value="1"/>
</dbReference>
<organism evidence="2 3">
    <name type="scientific">Sulfurihydrogenibium yellowstonense SS-5</name>
    <dbReference type="NCBI Taxonomy" id="432331"/>
    <lineage>
        <taxon>Bacteria</taxon>
        <taxon>Pseudomonadati</taxon>
        <taxon>Aquificota</taxon>
        <taxon>Aquificia</taxon>
        <taxon>Aquificales</taxon>
        <taxon>Hydrogenothermaceae</taxon>
        <taxon>Sulfurihydrogenibium</taxon>
    </lineage>
</organism>
<accession>C4FJH5</accession>
<evidence type="ECO:0000313" key="2">
    <source>
        <dbReference type="EMBL" id="EEP60779.1"/>
    </source>
</evidence>
<dbReference type="Pfam" id="PF13501">
    <property type="entry name" value="SoxY"/>
    <property type="match status" value="1"/>
</dbReference>
<sequence length="159" mass="17030">MNRRELLKGAALAVSGLTFGSSLLTDVFAVELADAPPPKKSYEEALKEITGGKTVADSDKVKLIAPEIAENGAVVPVTVEVELPIEQVKAIHILADKNHNARTMSVELTPANGKAYISTRIRLAESMNVVAIAQLADGSFIKAQKPVKVTIGRMWIINN</sequence>